<keyword evidence="2" id="KW-0378">Hydrolase</keyword>
<dbReference type="PANTHER" id="PTHR12631:SF10">
    <property type="entry name" value="BETA-XYLOSIDASE-LIKE PROTEIN-RELATED"/>
    <property type="match status" value="1"/>
</dbReference>
<feature type="domain" description="Glycosyl hydrolases family 39 N-terminal catalytic" evidence="5">
    <location>
        <begin position="14"/>
        <end position="502"/>
    </location>
</feature>
<dbReference type="SUPFAM" id="SSF51011">
    <property type="entry name" value="Glycosyl hydrolase domain"/>
    <property type="match status" value="1"/>
</dbReference>
<evidence type="ECO:0000256" key="2">
    <source>
        <dbReference type="ARBA" id="ARBA00022801"/>
    </source>
</evidence>
<evidence type="ECO:0000256" key="4">
    <source>
        <dbReference type="PIRSR" id="PIRSR600514-1"/>
    </source>
</evidence>
<sequence>MNTKITISADAQGEAVKTFRPHWSPCVGAGRANEALRCGWMEQMELVHRECGFESVRFHGLFHNDMFVYRRNADGSSTFNFQYVDEIFDRLLDLGVRPFIELGFCPEDLARPSETVFWWKGNSAPPTDYDAWGELVRRFTEHVVARYGIDEVLNWYFEVWNEPNLEPFWHGTKSEYFRLYQVSAEVIKAIDPRLKVGGPSTSNFVPDARFDGETEDLSEHKSVTCGGDLDALDWKPVWLDDFLAFCVEHQLPVDFISVHPYPTDWAFDEHGTGQKLTRGVDATPKDLQLLRETMDASAFPNAEIHLTEWNCSSSSRDFTHDYLQAATYVAKANVESIGFVDSLSFWTFTDVFEESGAGDTAFHGGFGMVNFQGIPKPTFHAYRLLNTLGGEVLERTANGLVTRNRETGRIAVLAYHYPPEVTRTIPGSYENRDVAEATLATGSPVDVVIELSGLAPGAEFVLELVGQEHGDSLAAWKKMGAPDPLSREQAKKLKEAARATKMETSFANEDGILHVFMTLEPWNLLSLRHK</sequence>
<dbReference type="InterPro" id="IPR000514">
    <property type="entry name" value="Glyco_hydro_39"/>
</dbReference>
<evidence type="ECO:0000256" key="1">
    <source>
        <dbReference type="ARBA" id="ARBA00008875"/>
    </source>
</evidence>
<dbReference type="Gene3D" id="3.20.20.80">
    <property type="entry name" value="Glycosidases"/>
    <property type="match status" value="1"/>
</dbReference>
<dbReference type="InterPro" id="IPR017853">
    <property type="entry name" value="GH"/>
</dbReference>
<name>A0A6C2TWP7_PONDE</name>
<protein>
    <submittedName>
        <fullName evidence="6">Beta-xylosidase</fullName>
    </submittedName>
</protein>
<organism evidence="6 7">
    <name type="scientific">Pontiella desulfatans</name>
    <dbReference type="NCBI Taxonomy" id="2750659"/>
    <lineage>
        <taxon>Bacteria</taxon>
        <taxon>Pseudomonadati</taxon>
        <taxon>Kiritimatiellota</taxon>
        <taxon>Kiritimatiellia</taxon>
        <taxon>Kiritimatiellales</taxon>
        <taxon>Pontiellaceae</taxon>
        <taxon>Pontiella</taxon>
    </lineage>
</organism>
<dbReference type="InterPro" id="IPR049165">
    <property type="entry name" value="GH39_as"/>
</dbReference>
<dbReference type="SUPFAM" id="SSF51445">
    <property type="entry name" value="(Trans)glycosidases"/>
    <property type="match status" value="1"/>
</dbReference>
<dbReference type="PANTHER" id="PTHR12631">
    <property type="entry name" value="ALPHA-L-IDURONIDASE"/>
    <property type="match status" value="1"/>
</dbReference>
<feature type="active site" description="Proton donor" evidence="4">
    <location>
        <position position="162"/>
    </location>
</feature>
<comment type="similarity">
    <text evidence="1">Belongs to the glycosyl hydrolase 39 family.</text>
</comment>
<dbReference type="InterPro" id="IPR049166">
    <property type="entry name" value="GH39_cat"/>
</dbReference>
<dbReference type="Pfam" id="PF01229">
    <property type="entry name" value="Glyco_hydro_39"/>
    <property type="match status" value="1"/>
</dbReference>
<dbReference type="InterPro" id="IPR051923">
    <property type="entry name" value="Glycosyl_Hydrolase_39"/>
</dbReference>
<keyword evidence="3" id="KW-0326">Glycosidase</keyword>
<evidence type="ECO:0000256" key="3">
    <source>
        <dbReference type="ARBA" id="ARBA00023295"/>
    </source>
</evidence>
<dbReference type="PROSITE" id="PS01027">
    <property type="entry name" value="GLYCOSYL_HYDROL_F39"/>
    <property type="match status" value="1"/>
</dbReference>
<gene>
    <name evidence="6" type="primary">xynB_1</name>
    <name evidence="6" type="ORF">PDESU_00282</name>
</gene>
<evidence type="ECO:0000313" key="7">
    <source>
        <dbReference type="Proteomes" id="UP000366872"/>
    </source>
</evidence>
<reference evidence="6 7" key="1">
    <citation type="submission" date="2019-04" db="EMBL/GenBank/DDBJ databases">
        <authorList>
            <person name="Van Vliet M D."/>
        </authorList>
    </citation>
    <scope>NUCLEOTIDE SEQUENCE [LARGE SCALE GENOMIC DNA]</scope>
    <source>
        <strain evidence="6 7">F1</strain>
    </source>
</reference>
<dbReference type="GO" id="GO:0005975">
    <property type="term" value="P:carbohydrate metabolic process"/>
    <property type="evidence" value="ECO:0007669"/>
    <property type="project" value="InterPro"/>
</dbReference>
<dbReference type="AlphaFoldDB" id="A0A6C2TWP7"/>
<dbReference type="PRINTS" id="PR00745">
    <property type="entry name" value="GLHYDRLASE39"/>
</dbReference>
<dbReference type="EMBL" id="CAAHFG010000001">
    <property type="protein sequence ID" value="VGO11736.1"/>
    <property type="molecule type" value="Genomic_DNA"/>
</dbReference>
<evidence type="ECO:0000313" key="6">
    <source>
        <dbReference type="EMBL" id="VGO11736.1"/>
    </source>
</evidence>
<keyword evidence="7" id="KW-1185">Reference proteome</keyword>
<dbReference type="GO" id="GO:0004553">
    <property type="term" value="F:hydrolase activity, hydrolyzing O-glycosyl compounds"/>
    <property type="evidence" value="ECO:0007669"/>
    <property type="project" value="InterPro"/>
</dbReference>
<evidence type="ECO:0000259" key="5">
    <source>
        <dbReference type="Pfam" id="PF01229"/>
    </source>
</evidence>
<accession>A0A6C2TWP7</accession>
<proteinExistence type="inferred from homology"/>
<dbReference type="Proteomes" id="UP000366872">
    <property type="component" value="Unassembled WGS sequence"/>
</dbReference>
<dbReference type="Gene3D" id="2.60.40.1500">
    <property type="entry name" value="Glycosyl hydrolase domain, family 39"/>
    <property type="match status" value="1"/>
</dbReference>
<dbReference type="RefSeq" id="WP_136077467.1">
    <property type="nucleotide sequence ID" value="NZ_CAAHFG010000001.1"/>
</dbReference>